<evidence type="ECO:0000313" key="2">
    <source>
        <dbReference type="EMBL" id="DAE18453.1"/>
    </source>
</evidence>
<dbReference type="GO" id="GO:0019069">
    <property type="term" value="P:viral capsid assembly"/>
    <property type="evidence" value="ECO:0007669"/>
    <property type="project" value="InterPro"/>
</dbReference>
<accession>A0A8S5QI51</accession>
<organism evidence="2">
    <name type="scientific">Siphoviridae sp. ctNs77</name>
    <dbReference type="NCBI Taxonomy" id="2825473"/>
    <lineage>
        <taxon>Viruses</taxon>
        <taxon>Duplodnaviria</taxon>
        <taxon>Heunggongvirae</taxon>
        <taxon>Uroviricota</taxon>
        <taxon>Caudoviricetes</taxon>
    </lineage>
</organism>
<name>A0A8S5QI51_9CAUD</name>
<dbReference type="EMBL" id="BK015656">
    <property type="protein sequence ID" value="DAE18453.1"/>
    <property type="molecule type" value="Genomic_DNA"/>
</dbReference>
<evidence type="ECO:0000256" key="1">
    <source>
        <dbReference type="SAM" id="Coils"/>
    </source>
</evidence>
<dbReference type="InterPro" id="IPR009636">
    <property type="entry name" value="SCAF"/>
</dbReference>
<reference evidence="2" key="1">
    <citation type="journal article" date="2021" name="Proc. Natl. Acad. Sci. U.S.A.">
        <title>A Catalog of Tens of Thousands of Viruses from Human Metagenomes Reveals Hidden Associations with Chronic Diseases.</title>
        <authorList>
            <person name="Tisza M.J."/>
            <person name="Buck C.B."/>
        </authorList>
    </citation>
    <scope>NUCLEOTIDE SEQUENCE</scope>
    <source>
        <strain evidence="2">CtNs77</strain>
    </source>
</reference>
<dbReference type="Pfam" id="PF06810">
    <property type="entry name" value="Phage_scaffold"/>
    <property type="match status" value="1"/>
</dbReference>
<keyword evidence="1" id="KW-0175">Coiled coil</keyword>
<sequence length="186" mass="20263">MKREVIENLLKGLGVADDKVKEAVDTIMTENGNDIERYKTSESNLKSLLKTANETLEKFKDVDIDGLKGEVQKYKDAAAEAESNSKAEIERLQFGYALDGALRTAGAKNSKAVRALLDEAGLKLNGDSIVGLDEQLKTIRENNDYLFNDDTQPVIVRSTPGATGGTGSDDKNKEVNTAIRNLLGKE</sequence>
<feature type="coiled-coil region" evidence="1">
    <location>
        <begin position="64"/>
        <end position="91"/>
    </location>
</feature>
<proteinExistence type="predicted"/>
<protein>
    <submittedName>
        <fullName evidence="2">Minor structural protein</fullName>
    </submittedName>
</protein>